<evidence type="ECO:0000313" key="1">
    <source>
        <dbReference type="EMBL" id="KAF9515429.1"/>
    </source>
</evidence>
<protein>
    <submittedName>
        <fullName evidence="1">Uncharacterized protein</fullName>
    </submittedName>
</protein>
<keyword evidence="2" id="KW-1185">Reference proteome</keyword>
<gene>
    <name evidence="1" type="ORF">BS47DRAFT_1391614</name>
</gene>
<name>A0A9P6B0V8_9AGAM</name>
<dbReference type="EMBL" id="MU128950">
    <property type="protein sequence ID" value="KAF9515429.1"/>
    <property type="molecule type" value="Genomic_DNA"/>
</dbReference>
<accession>A0A9P6B0V8</accession>
<sequence length="193" mass="22918">MSSRMYIHSFFLQYSTLNAPLFATLAPLRHQSQPWMPAIIRYHSFSLTLHIRWLGSLYIEWYTLVVGPLPKGAERERWLEEFAPYGCLGVRQTQQKKHRGFRTWSMCLAFKSRRHLGMVYNTLTSQAEIRGLSQFQIKDVFMEMVSYIWLFEPRYIEHAIAYHRSQSDLQEMVKMRKMCQYAFSSNEGIEGRS</sequence>
<evidence type="ECO:0000313" key="2">
    <source>
        <dbReference type="Proteomes" id="UP000886523"/>
    </source>
</evidence>
<dbReference type="AlphaFoldDB" id="A0A9P6B0V8"/>
<dbReference type="Proteomes" id="UP000886523">
    <property type="component" value="Unassembled WGS sequence"/>
</dbReference>
<organism evidence="1 2">
    <name type="scientific">Hydnum rufescens UP504</name>
    <dbReference type="NCBI Taxonomy" id="1448309"/>
    <lineage>
        <taxon>Eukaryota</taxon>
        <taxon>Fungi</taxon>
        <taxon>Dikarya</taxon>
        <taxon>Basidiomycota</taxon>
        <taxon>Agaricomycotina</taxon>
        <taxon>Agaricomycetes</taxon>
        <taxon>Cantharellales</taxon>
        <taxon>Hydnaceae</taxon>
        <taxon>Hydnum</taxon>
    </lineage>
</organism>
<reference evidence="1" key="1">
    <citation type="journal article" date="2020" name="Nat. Commun.">
        <title>Large-scale genome sequencing of mycorrhizal fungi provides insights into the early evolution of symbiotic traits.</title>
        <authorList>
            <person name="Miyauchi S."/>
            <person name="Kiss E."/>
            <person name="Kuo A."/>
            <person name="Drula E."/>
            <person name="Kohler A."/>
            <person name="Sanchez-Garcia M."/>
            <person name="Morin E."/>
            <person name="Andreopoulos B."/>
            <person name="Barry K.W."/>
            <person name="Bonito G."/>
            <person name="Buee M."/>
            <person name="Carver A."/>
            <person name="Chen C."/>
            <person name="Cichocki N."/>
            <person name="Clum A."/>
            <person name="Culley D."/>
            <person name="Crous P.W."/>
            <person name="Fauchery L."/>
            <person name="Girlanda M."/>
            <person name="Hayes R.D."/>
            <person name="Keri Z."/>
            <person name="LaButti K."/>
            <person name="Lipzen A."/>
            <person name="Lombard V."/>
            <person name="Magnuson J."/>
            <person name="Maillard F."/>
            <person name="Murat C."/>
            <person name="Nolan M."/>
            <person name="Ohm R.A."/>
            <person name="Pangilinan J."/>
            <person name="Pereira M.F."/>
            <person name="Perotto S."/>
            <person name="Peter M."/>
            <person name="Pfister S."/>
            <person name="Riley R."/>
            <person name="Sitrit Y."/>
            <person name="Stielow J.B."/>
            <person name="Szollosi G."/>
            <person name="Zifcakova L."/>
            <person name="Stursova M."/>
            <person name="Spatafora J.W."/>
            <person name="Tedersoo L."/>
            <person name="Vaario L.M."/>
            <person name="Yamada A."/>
            <person name="Yan M."/>
            <person name="Wang P."/>
            <person name="Xu J."/>
            <person name="Bruns T."/>
            <person name="Baldrian P."/>
            <person name="Vilgalys R."/>
            <person name="Dunand C."/>
            <person name="Henrissat B."/>
            <person name="Grigoriev I.V."/>
            <person name="Hibbett D."/>
            <person name="Nagy L.G."/>
            <person name="Martin F.M."/>
        </authorList>
    </citation>
    <scope>NUCLEOTIDE SEQUENCE</scope>
    <source>
        <strain evidence="1">UP504</strain>
    </source>
</reference>
<comment type="caution">
    <text evidence="1">The sequence shown here is derived from an EMBL/GenBank/DDBJ whole genome shotgun (WGS) entry which is preliminary data.</text>
</comment>
<proteinExistence type="predicted"/>